<evidence type="ECO:0000256" key="1">
    <source>
        <dbReference type="SAM" id="MobiDB-lite"/>
    </source>
</evidence>
<gene>
    <name evidence="3" type="ORF">BSAL_76015</name>
</gene>
<dbReference type="VEuPathDB" id="TriTrypDB:BSAL_76015"/>
<feature type="transmembrane region" description="Helical" evidence="2">
    <location>
        <begin position="143"/>
        <end position="164"/>
    </location>
</feature>
<dbReference type="Proteomes" id="UP000051952">
    <property type="component" value="Unassembled WGS sequence"/>
</dbReference>
<accession>A0A0S4J0P3</accession>
<evidence type="ECO:0000313" key="3">
    <source>
        <dbReference type="EMBL" id="CUG22319.1"/>
    </source>
</evidence>
<keyword evidence="2" id="KW-0472">Membrane</keyword>
<proteinExistence type="predicted"/>
<protein>
    <submittedName>
        <fullName evidence="3">Transmembrane protein, putative</fullName>
    </submittedName>
</protein>
<evidence type="ECO:0000313" key="4">
    <source>
        <dbReference type="Proteomes" id="UP000051952"/>
    </source>
</evidence>
<feature type="compositionally biased region" description="Low complexity" evidence="1">
    <location>
        <begin position="41"/>
        <end position="58"/>
    </location>
</feature>
<reference evidence="4" key="1">
    <citation type="submission" date="2015-09" db="EMBL/GenBank/DDBJ databases">
        <authorList>
            <consortium name="Pathogen Informatics"/>
        </authorList>
    </citation>
    <scope>NUCLEOTIDE SEQUENCE [LARGE SCALE GENOMIC DNA]</scope>
    <source>
        <strain evidence="4">Lake Konstanz</strain>
    </source>
</reference>
<feature type="region of interest" description="Disordered" evidence="1">
    <location>
        <begin position="41"/>
        <end position="78"/>
    </location>
</feature>
<name>A0A0S4J0P3_BODSA</name>
<keyword evidence="2 3" id="KW-0812">Transmembrane</keyword>
<keyword evidence="2" id="KW-1133">Transmembrane helix</keyword>
<keyword evidence="4" id="KW-1185">Reference proteome</keyword>
<sequence>MPFRYVITRTTEDIVNKKRAYMLELLSLAGTLNDVDVSTASAKASKAPPTPATAPSSTLYQPTPLAAASPPPGCSQPATMVGQPVSGISCEAQPSCSSLYQPPVLVQPWGPSPVDIPFPMKMVAGDGAQQPDVLNEGFQGINLIPASVLLFIFAGAFVIAWSLLEDYGKGVDNADSPGPYFFIAVDCTF</sequence>
<dbReference type="EMBL" id="CYKH01000706">
    <property type="protein sequence ID" value="CUG22319.1"/>
    <property type="molecule type" value="Genomic_DNA"/>
</dbReference>
<evidence type="ECO:0000256" key="2">
    <source>
        <dbReference type="SAM" id="Phobius"/>
    </source>
</evidence>
<dbReference type="AlphaFoldDB" id="A0A0S4J0P3"/>
<organism evidence="3 4">
    <name type="scientific">Bodo saltans</name>
    <name type="common">Flagellated protozoan</name>
    <dbReference type="NCBI Taxonomy" id="75058"/>
    <lineage>
        <taxon>Eukaryota</taxon>
        <taxon>Discoba</taxon>
        <taxon>Euglenozoa</taxon>
        <taxon>Kinetoplastea</taxon>
        <taxon>Metakinetoplastina</taxon>
        <taxon>Eubodonida</taxon>
        <taxon>Bodonidae</taxon>
        <taxon>Bodo</taxon>
    </lineage>
</organism>